<evidence type="ECO:0000313" key="2">
    <source>
        <dbReference type="EMBL" id="CAD6244915.1"/>
    </source>
</evidence>
<gene>
    <name evidence="2" type="ORF">NCGR_LOCUS29399</name>
</gene>
<name>A0A811PKN7_9POAL</name>
<reference evidence="2" key="1">
    <citation type="submission" date="2020-10" db="EMBL/GenBank/DDBJ databases">
        <authorList>
            <person name="Han B."/>
            <person name="Lu T."/>
            <person name="Zhao Q."/>
            <person name="Huang X."/>
            <person name="Zhao Y."/>
        </authorList>
    </citation>
    <scope>NUCLEOTIDE SEQUENCE</scope>
</reference>
<evidence type="ECO:0000313" key="3">
    <source>
        <dbReference type="Proteomes" id="UP000604825"/>
    </source>
</evidence>
<dbReference type="AlphaFoldDB" id="A0A811PKN7"/>
<feature type="region of interest" description="Disordered" evidence="1">
    <location>
        <begin position="128"/>
        <end position="175"/>
    </location>
</feature>
<dbReference type="EMBL" id="CAJGYO010000007">
    <property type="protein sequence ID" value="CAD6244915.1"/>
    <property type="molecule type" value="Genomic_DNA"/>
</dbReference>
<accession>A0A811PKN7</accession>
<sequence length="268" mass="28663">MRRDGKLIRCLVHEKGKCGVEGKGKCGPLISPILSRREAWVVPGYCPPVCSAFGVLSPETRCRRRRTHLAGVRQTVGARAPSTRGATGTALLARCRTNFTRLLDAPVGQASGRCLVCPRGASLVENPAEGMSGVDGGGDEVADGGAALERGGVKPAQGWSGQARPRRATASYGRSSAGRGRVVAKGAGAGAVWRGYAGADLRNVRWRVITHDTSDVANEGHNLWPEHEEEPGVQGNLPYLFSNNGELQIQQFEALLTFWISLNKLYCF</sequence>
<comment type="caution">
    <text evidence="2">The sequence shown here is derived from an EMBL/GenBank/DDBJ whole genome shotgun (WGS) entry which is preliminary data.</text>
</comment>
<dbReference type="Proteomes" id="UP000604825">
    <property type="component" value="Unassembled WGS sequence"/>
</dbReference>
<protein>
    <submittedName>
        <fullName evidence="2">Uncharacterized protein</fullName>
    </submittedName>
</protein>
<organism evidence="2 3">
    <name type="scientific">Miscanthus lutarioriparius</name>
    <dbReference type="NCBI Taxonomy" id="422564"/>
    <lineage>
        <taxon>Eukaryota</taxon>
        <taxon>Viridiplantae</taxon>
        <taxon>Streptophyta</taxon>
        <taxon>Embryophyta</taxon>
        <taxon>Tracheophyta</taxon>
        <taxon>Spermatophyta</taxon>
        <taxon>Magnoliopsida</taxon>
        <taxon>Liliopsida</taxon>
        <taxon>Poales</taxon>
        <taxon>Poaceae</taxon>
        <taxon>PACMAD clade</taxon>
        <taxon>Panicoideae</taxon>
        <taxon>Andropogonodae</taxon>
        <taxon>Andropogoneae</taxon>
        <taxon>Saccharinae</taxon>
        <taxon>Miscanthus</taxon>
    </lineage>
</organism>
<keyword evidence="3" id="KW-1185">Reference proteome</keyword>
<evidence type="ECO:0000256" key="1">
    <source>
        <dbReference type="SAM" id="MobiDB-lite"/>
    </source>
</evidence>
<proteinExistence type="predicted"/>